<keyword evidence="2" id="KW-1185">Reference proteome</keyword>
<comment type="caution">
    <text evidence="1">The sequence shown here is derived from an EMBL/GenBank/DDBJ whole genome shotgun (WGS) entry which is preliminary data.</text>
</comment>
<protein>
    <submittedName>
        <fullName evidence="1">Uncharacterized protein</fullName>
    </submittedName>
</protein>
<evidence type="ECO:0000313" key="1">
    <source>
        <dbReference type="EMBL" id="KAK4289727.1"/>
    </source>
</evidence>
<evidence type="ECO:0000313" key="2">
    <source>
        <dbReference type="Proteomes" id="UP001292094"/>
    </source>
</evidence>
<reference evidence="1" key="1">
    <citation type="submission" date="2023-11" db="EMBL/GenBank/DDBJ databases">
        <title>Genome assemblies of two species of porcelain crab, Petrolisthes cinctipes and Petrolisthes manimaculis (Anomura: Porcellanidae).</title>
        <authorList>
            <person name="Angst P."/>
        </authorList>
    </citation>
    <scope>NUCLEOTIDE SEQUENCE</scope>
    <source>
        <strain evidence="1">PB745_02</strain>
        <tissue evidence="1">Gill</tissue>
    </source>
</reference>
<gene>
    <name evidence="1" type="ORF">Pmani_037317</name>
</gene>
<dbReference type="EMBL" id="JAWZYT010005740">
    <property type="protein sequence ID" value="KAK4289727.1"/>
    <property type="molecule type" value="Genomic_DNA"/>
</dbReference>
<accession>A0AAE1TLJ9</accession>
<dbReference type="Proteomes" id="UP001292094">
    <property type="component" value="Unassembled WGS sequence"/>
</dbReference>
<name>A0AAE1TLJ9_9EUCA</name>
<proteinExistence type="predicted"/>
<sequence length="112" mass="12937">MSCKTEELLEAERWVGNLGWVVDEEGKGRCGTRQLYLPPAPVGRQFASHYSLSCYQTYDEISLYREEKQVGLRLGNVTVAWWVPAVIVDQRNHHKGRGLWSMMDASIYPYEK</sequence>
<organism evidence="1 2">
    <name type="scientific">Petrolisthes manimaculis</name>
    <dbReference type="NCBI Taxonomy" id="1843537"/>
    <lineage>
        <taxon>Eukaryota</taxon>
        <taxon>Metazoa</taxon>
        <taxon>Ecdysozoa</taxon>
        <taxon>Arthropoda</taxon>
        <taxon>Crustacea</taxon>
        <taxon>Multicrustacea</taxon>
        <taxon>Malacostraca</taxon>
        <taxon>Eumalacostraca</taxon>
        <taxon>Eucarida</taxon>
        <taxon>Decapoda</taxon>
        <taxon>Pleocyemata</taxon>
        <taxon>Anomura</taxon>
        <taxon>Galatheoidea</taxon>
        <taxon>Porcellanidae</taxon>
        <taxon>Petrolisthes</taxon>
    </lineage>
</organism>
<dbReference type="AlphaFoldDB" id="A0AAE1TLJ9"/>